<organism evidence="1 2">
    <name type="scientific">Citricoccus nitrophenolicus</name>
    <dbReference type="NCBI Taxonomy" id="863575"/>
    <lineage>
        <taxon>Bacteria</taxon>
        <taxon>Bacillati</taxon>
        <taxon>Actinomycetota</taxon>
        <taxon>Actinomycetes</taxon>
        <taxon>Micrococcales</taxon>
        <taxon>Micrococcaceae</taxon>
        <taxon>Citricoccus</taxon>
    </lineage>
</organism>
<dbReference type="RefSeq" id="WP_309811342.1">
    <property type="nucleotide sequence ID" value="NZ_JBDXMX010000003.1"/>
</dbReference>
<gene>
    <name evidence="1" type="ORF">ABDK96_09030</name>
</gene>
<sequence length="487" mass="52696">MASIDTVSNLDFRGDGTNVQVSSGSAPIVPNLPNTSSALLAASRLNENMRKTFDRLMNTVELWSQLRDYYEGPDQETVYSAFNQQLERISAIKLAGEALYDAYAVFDASLSADIQDRRLEYTGWAPGHVADSAPYEPYLGQYCRNQYGTAMAMLDDMGIEDEEKMSVLDKVNPLREARITKKDEINTLVFDINTHRGTLSSSLEDVDLQALSTIRFETRNEATTTVGSQEDLEVLLRESGAFESLDLTDAEIERIATEIWADRDDYEIGQFTDDQGREWVMTPEGTMVRAGSAMDPRLNATVMKAIADDPEVGQREIEYPGMSRGQSLTVEALVYGLNKGNSTFTEWGVGQFEGEQANVLGLKVSTGIIGAGISILSIGATASDYRTGQSMLYPLMSSTDLEERYDRALVVEGAKAGGSVVLGSGLMFVAAAAGAPTGGVGGVIVAAVVDKITGAVVGYIVDTVDEGQTSATQDEINTMSDDELANR</sequence>
<accession>A0ABV0II35</accession>
<dbReference type="Proteomes" id="UP001484097">
    <property type="component" value="Unassembled WGS sequence"/>
</dbReference>
<protein>
    <recommendedName>
        <fullName evidence="3">WXG100 family type VII secretion target</fullName>
    </recommendedName>
</protein>
<evidence type="ECO:0008006" key="3">
    <source>
        <dbReference type="Google" id="ProtNLM"/>
    </source>
</evidence>
<evidence type="ECO:0000313" key="1">
    <source>
        <dbReference type="EMBL" id="MEO9247822.1"/>
    </source>
</evidence>
<reference evidence="1 2" key="1">
    <citation type="submission" date="2024-05" db="EMBL/GenBank/DDBJ databases">
        <authorList>
            <person name="Yi C."/>
        </authorList>
    </citation>
    <scope>NUCLEOTIDE SEQUENCE [LARGE SCALE GENOMIC DNA]</scope>
    <source>
        <strain evidence="1 2">XS13</strain>
    </source>
</reference>
<keyword evidence="2" id="KW-1185">Reference proteome</keyword>
<dbReference type="EMBL" id="JBDXMX010000003">
    <property type="protein sequence ID" value="MEO9247822.1"/>
    <property type="molecule type" value="Genomic_DNA"/>
</dbReference>
<evidence type="ECO:0000313" key="2">
    <source>
        <dbReference type="Proteomes" id="UP001484097"/>
    </source>
</evidence>
<name>A0ABV0II35_9MICC</name>
<comment type="caution">
    <text evidence="1">The sequence shown here is derived from an EMBL/GenBank/DDBJ whole genome shotgun (WGS) entry which is preliminary data.</text>
</comment>
<proteinExistence type="predicted"/>